<dbReference type="CDD" id="cd20885">
    <property type="entry name" value="C1_RASSF1"/>
    <property type="match status" value="1"/>
</dbReference>
<evidence type="ECO:0000256" key="5">
    <source>
        <dbReference type="ARBA" id="ARBA00022723"/>
    </source>
</evidence>
<evidence type="ECO:0000259" key="11">
    <source>
        <dbReference type="PROSITE" id="PS50951"/>
    </source>
</evidence>
<dbReference type="Proteomes" id="UP001142489">
    <property type="component" value="Unassembled WGS sequence"/>
</dbReference>
<dbReference type="SUPFAM" id="SSF57889">
    <property type="entry name" value="Cysteine-rich domain"/>
    <property type="match status" value="1"/>
</dbReference>
<feature type="domain" description="Phorbol-ester/DAG-type" evidence="9">
    <location>
        <begin position="81"/>
        <end position="131"/>
    </location>
</feature>
<dbReference type="InterPro" id="IPR029071">
    <property type="entry name" value="Ubiquitin-like_domsf"/>
</dbReference>
<dbReference type="SUPFAM" id="SSF54236">
    <property type="entry name" value="Ubiquitin-like"/>
    <property type="match status" value="1"/>
</dbReference>
<evidence type="ECO:0000259" key="10">
    <source>
        <dbReference type="PROSITE" id="PS50200"/>
    </source>
</evidence>
<dbReference type="PROSITE" id="PS50081">
    <property type="entry name" value="ZF_DAG_PE_2"/>
    <property type="match status" value="1"/>
</dbReference>
<feature type="domain" description="SARAH" evidence="11">
    <location>
        <begin position="326"/>
        <end position="373"/>
    </location>
</feature>
<evidence type="ECO:0000256" key="1">
    <source>
        <dbReference type="ARBA" id="ARBA00004245"/>
    </source>
</evidence>
<evidence type="ECO:0000313" key="13">
    <source>
        <dbReference type="Proteomes" id="UP001142489"/>
    </source>
</evidence>
<evidence type="ECO:0000256" key="6">
    <source>
        <dbReference type="ARBA" id="ARBA00022771"/>
    </source>
</evidence>
<dbReference type="PANTHER" id="PTHR22738:SF12">
    <property type="entry name" value="RAS ASSOCIATION DOMAIN-CONTAINING PROTEIN 1"/>
    <property type="match status" value="1"/>
</dbReference>
<dbReference type="AlphaFoldDB" id="A0A9Q0XJE0"/>
<reference evidence="12" key="1">
    <citation type="journal article" date="2023" name="DNA Res.">
        <title>Chromosome-level genome assembly of Phrynocephalus forsythii using third-generation DNA sequencing and Hi-C analysis.</title>
        <authorList>
            <person name="Qi Y."/>
            <person name="Zhao W."/>
            <person name="Zhao Y."/>
            <person name="Niu C."/>
            <person name="Cao S."/>
            <person name="Zhang Y."/>
        </authorList>
    </citation>
    <scope>NUCLEOTIDE SEQUENCE</scope>
    <source>
        <tissue evidence="12">Muscle</tissue>
    </source>
</reference>
<dbReference type="FunFam" id="3.10.20.90:FF:000048">
    <property type="entry name" value="Ras association domain family member 1"/>
    <property type="match status" value="1"/>
</dbReference>
<dbReference type="Pfam" id="PF00130">
    <property type="entry name" value="C1_1"/>
    <property type="match status" value="1"/>
</dbReference>
<dbReference type="GO" id="GO:0008270">
    <property type="term" value="F:zinc ion binding"/>
    <property type="evidence" value="ECO:0007669"/>
    <property type="project" value="UniProtKB-KW"/>
</dbReference>
<dbReference type="Gene3D" id="3.30.60.20">
    <property type="match status" value="1"/>
</dbReference>
<dbReference type="EMBL" id="JAPFRF010000011">
    <property type="protein sequence ID" value="KAJ7316686.1"/>
    <property type="molecule type" value="Genomic_DNA"/>
</dbReference>
<dbReference type="InterPro" id="IPR033600">
    <property type="entry name" value="RASSF1_RA"/>
</dbReference>
<dbReference type="PANTHER" id="PTHR22738">
    <property type="entry name" value="RASSF"/>
    <property type="match status" value="1"/>
</dbReference>
<dbReference type="InterPro" id="IPR011524">
    <property type="entry name" value="SARAH_dom"/>
</dbReference>
<proteinExistence type="predicted"/>
<dbReference type="Gene3D" id="1.20.5.110">
    <property type="match status" value="1"/>
</dbReference>
<protein>
    <recommendedName>
        <fullName evidence="14">Ras association domain-containing protein 1</fullName>
    </recommendedName>
</protein>
<keyword evidence="3" id="KW-0597">Phosphoprotein</keyword>
<dbReference type="Pfam" id="PF16517">
    <property type="entry name" value="Nore1-SARAH"/>
    <property type="match status" value="1"/>
</dbReference>
<accession>A0A9Q0XJE0</accession>
<dbReference type="SMART" id="SM00109">
    <property type="entry name" value="C1"/>
    <property type="match status" value="1"/>
</dbReference>
<keyword evidence="6" id="KW-0863">Zinc-finger</keyword>
<keyword evidence="5" id="KW-0479">Metal-binding</keyword>
<evidence type="ECO:0000256" key="2">
    <source>
        <dbReference type="ARBA" id="ARBA00022490"/>
    </source>
</evidence>
<dbReference type="InterPro" id="IPR000159">
    <property type="entry name" value="RA_dom"/>
</dbReference>
<dbReference type="Pfam" id="PF00788">
    <property type="entry name" value="RA"/>
    <property type="match status" value="1"/>
</dbReference>
<dbReference type="PROSITE" id="PS00479">
    <property type="entry name" value="ZF_DAG_PE_1"/>
    <property type="match status" value="1"/>
</dbReference>
<dbReference type="PROSITE" id="PS50951">
    <property type="entry name" value="SARAH"/>
    <property type="match status" value="1"/>
</dbReference>
<dbReference type="Gene3D" id="3.10.20.90">
    <property type="entry name" value="Phosphatidylinositol 3-kinase Catalytic Subunit, Chain A, domain 1"/>
    <property type="match status" value="1"/>
</dbReference>
<evidence type="ECO:0000313" key="12">
    <source>
        <dbReference type="EMBL" id="KAJ7316686.1"/>
    </source>
</evidence>
<dbReference type="InterPro" id="IPR002219">
    <property type="entry name" value="PKC_DAG/PE"/>
</dbReference>
<dbReference type="CDD" id="cd17218">
    <property type="entry name" value="RA_RASSF1"/>
    <property type="match status" value="1"/>
</dbReference>
<dbReference type="CDD" id="cd21890">
    <property type="entry name" value="SARAH_RASSF1"/>
    <property type="match status" value="1"/>
</dbReference>
<name>A0A9Q0XJE0_9SAUR</name>
<keyword evidence="13" id="KW-1185">Reference proteome</keyword>
<evidence type="ECO:0000256" key="4">
    <source>
        <dbReference type="ARBA" id="ARBA00022701"/>
    </source>
</evidence>
<evidence type="ECO:0000256" key="3">
    <source>
        <dbReference type="ARBA" id="ARBA00022553"/>
    </source>
</evidence>
<dbReference type="GO" id="GO:0005634">
    <property type="term" value="C:nucleus"/>
    <property type="evidence" value="ECO:0007669"/>
    <property type="project" value="TreeGrafter"/>
</dbReference>
<dbReference type="GO" id="GO:0005874">
    <property type="term" value="C:microtubule"/>
    <property type="evidence" value="ECO:0007669"/>
    <property type="project" value="UniProtKB-KW"/>
</dbReference>
<dbReference type="InterPro" id="IPR033614">
    <property type="entry name" value="RASSF1-6"/>
</dbReference>
<dbReference type="PROSITE" id="PS50200">
    <property type="entry name" value="RA"/>
    <property type="match status" value="1"/>
</dbReference>
<keyword evidence="2" id="KW-0963">Cytoplasm</keyword>
<evidence type="ECO:0000259" key="9">
    <source>
        <dbReference type="PROSITE" id="PS50081"/>
    </source>
</evidence>
<keyword evidence="4" id="KW-0493">Microtubule</keyword>
<comment type="subcellular location">
    <subcellularLocation>
        <location evidence="1">Cytoplasm</location>
        <location evidence="1">Cytoskeleton</location>
    </subcellularLocation>
</comment>
<keyword evidence="7" id="KW-0862">Zinc</keyword>
<evidence type="ECO:0000256" key="8">
    <source>
        <dbReference type="ARBA" id="ARBA00023212"/>
    </source>
</evidence>
<comment type="caution">
    <text evidence="12">The sequence shown here is derived from an EMBL/GenBank/DDBJ whole genome shotgun (WGS) entry which is preliminary data.</text>
</comment>
<evidence type="ECO:0000256" key="7">
    <source>
        <dbReference type="ARBA" id="ARBA00022833"/>
    </source>
</evidence>
<dbReference type="OrthoDB" id="74314at2759"/>
<dbReference type="SMART" id="SM00314">
    <property type="entry name" value="RA"/>
    <property type="match status" value="1"/>
</dbReference>
<dbReference type="GO" id="GO:0007265">
    <property type="term" value="P:Ras protein signal transduction"/>
    <property type="evidence" value="ECO:0007669"/>
    <property type="project" value="TreeGrafter"/>
</dbReference>
<organism evidence="12 13">
    <name type="scientific">Phrynocephalus forsythii</name>
    <dbReference type="NCBI Taxonomy" id="171643"/>
    <lineage>
        <taxon>Eukaryota</taxon>
        <taxon>Metazoa</taxon>
        <taxon>Chordata</taxon>
        <taxon>Craniata</taxon>
        <taxon>Vertebrata</taxon>
        <taxon>Euteleostomi</taxon>
        <taxon>Lepidosauria</taxon>
        <taxon>Squamata</taxon>
        <taxon>Bifurcata</taxon>
        <taxon>Unidentata</taxon>
        <taxon>Episquamata</taxon>
        <taxon>Toxicofera</taxon>
        <taxon>Iguania</taxon>
        <taxon>Acrodonta</taxon>
        <taxon>Agamidae</taxon>
        <taxon>Agaminae</taxon>
        <taxon>Phrynocephalus</taxon>
    </lineage>
</organism>
<evidence type="ECO:0008006" key="14">
    <source>
        <dbReference type="Google" id="ProtNLM"/>
    </source>
</evidence>
<gene>
    <name evidence="12" type="ORF">JRQ81_002848</name>
</gene>
<keyword evidence="8" id="KW-0206">Cytoskeleton</keyword>
<dbReference type="InterPro" id="IPR046349">
    <property type="entry name" value="C1-like_sf"/>
</dbReference>
<sequence>MHRPVEQEEEMIELKNLGLEKQLLDLTRGPRGPPERPVRLERANALRISPGKVPEILSRVRQIRLLGGQSDPKLTEELGEGHAFKPCTQSQPTWCDLCGEFIWGVYKKRLQCLHCKFICHYRCRALIRLDCSGPRYQDGDQNEVNEQAVEKDTNVDEEIDWEKPILSQAEIEQKIKEYNSQINSNLFMSLNKDGSYTGFIKVQLKLIRPVSVPANKKAPSIQDTRKSTSRSQAVKRRTSFYLPKDTVKHLHIISRTRASEVIEALLKKFMVVDNPRKFALFERTEKDDQVYLRKLSDEEQPLRLRLLAGPTEKALSFVLKENETGEVNWDAFSMPELQNFLRILQREEEEHIRQILQKYAHCRQKMQEALATRTPG</sequence>
<feature type="domain" description="Ras-associating" evidence="10">
    <location>
        <begin position="230"/>
        <end position="324"/>
    </location>
</feature>